<evidence type="ECO:0000313" key="2">
    <source>
        <dbReference type="Proteomes" id="UP000278152"/>
    </source>
</evidence>
<name>A0A3G9K247_MICVR</name>
<proteinExistence type="predicted"/>
<protein>
    <submittedName>
        <fullName evidence="1">Uncharacterized protein</fullName>
    </submittedName>
</protein>
<accession>A0A3G9K247</accession>
<gene>
    <name evidence="1" type="ORF">myaer102_40940</name>
</gene>
<organism evidence="1 2">
    <name type="scientific">Microcystis viridis NIES-102</name>
    <dbReference type="NCBI Taxonomy" id="213615"/>
    <lineage>
        <taxon>Bacteria</taxon>
        <taxon>Bacillati</taxon>
        <taxon>Cyanobacteriota</taxon>
        <taxon>Cyanophyceae</taxon>
        <taxon>Oscillatoriophycideae</taxon>
        <taxon>Chroococcales</taxon>
        <taxon>Microcystaceae</taxon>
        <taxon>Microcystis</taxon>
    </lineage>
</organism>
<dbReference type="Proteomes" id="UP000278152">
    <property type="component" value="Chromosome"/>
</dbReference>
<dbReference type="AlphaFoldDB" id="A0A3G9K247"/>
<dbReference type="KEGG" id="mvz:myaer102_40940"/>
<sequence>MAAIAFNILAGNNCAILPPARTPKKLVQIKAVIEPKKTALGDLELPPRAIATN</sequence>
<reference evidence="1 2" key="1">
    <citation type="submission" date="2018-11" db="EMBL/GenBank/DDBJ databases">
        <title>Complete genome sequence of Microcystis aeruginosa NIES-102.</title>
        <authorList>
            <person name="Yamaguchi H."/>
            <person name="Suzuki S."/>
            <person name="Kawachi M."/>
        </authorList>
    </citation>
    <scope>NUCLEOTIDE SEQUENCE [LARGE SCALE GENOMIC DNA]</scope>
    <source>
        <strain evidence="1 2">NIES-102</strain>
    </source>
</reference>
<evidence type="ECO:0000313" key="1">
    <source>
        <dbReference type="EMBL" id="BBH41479.1"/>
    </source>
</evidence>
<dbReference type="EMBL" id="AP019314">
    <property type="protein sequence ID" value="BBH41479.1"/>
    <property type="molecule type" value="Genomic_DNA"/>
</dbReference>